<dbReference type="PATRIC" id="fig|45073.5.peg.2544"/>
<keyword evidence="1" id="KW-0812">Transmembrane</keyword>
<dbReference type="EMBL" id="LNYS01000020">
    <property type="protein sequence ID" value="KTD47482.1"/>
    <property type="molecule type" value="Genomic_DNA"/>
</dbReference>
<name>A0A0W0XSE3_9GAMM</name>
<evidence type="ECO:0000259" key="2">
    <source>
        <dbReference type="SMART" id="SM00563"/>
    </source>
</evidence>
<protein>
    <recommendedName>
        <fullName evidence="2">Phospholipid/glycerol acyltransferase domain-containing protein</fullName>
    </recommendedName>
</protein>
<reference evidence="3 4" key="1">
    <citation type="submission" date="2015-11" db="EMBL/GenBank/DDBJ databases">
        <title>Genomic analysis of 38 Legionella species identifies large and diverse effector repertoires.</title>
        <authorList>
            <person name="Burstein D."/>
            <person name="Amaro F."/>
            <person name="Zusman T."/>
            <person name="Lifshitz Z."/>
            <person name="Cohen O."/>
            <person name="Gilbert J.A."/>
            <person name="Pupko T."/>
            <person name="Shuman H.A."/>
            <person name="Segal G."/>
        </authorList>
    </citation>
    <scope>NUCLEOTIDE SEQUENCE [LARGE SCALE GENOMIC DNA]</scope>
    <source>
        <strain evidence="3 4">CDC#1442-AUS-E</strain>
    </source>
</reference>
<feature type="transmembrane region" description="Helical" evidence="1">
    <location>
        <begin position="20"/>
        <end position="43"/>
    </location>
</feature>
<proteinExistence type="predicted"/>
<comment type="caution">
    <text evidence="3">The sequence shown here is derived from an EMBL/GenBank/DDBJ whole genome shotgun (WGS) entry which is preliminary data.</text>
</comment>
<accession>A0A0W0XSE3</accession>
<keyword evidence="4" id="KW-1185">Reference proteome</keyword>
<evidence type="ECO:0000313" key="4">
    <source>
        <dbReference type="Proteomes" id="UP000054618"/>
    </source>
</evidence>
<dbReference type="SMART" id="SM00563">
    <property type="entry name" value="PlsC"/>
    <property type="match status" value="1"/>
</dbReference>
<evidence type="ECO:0000313" key="3">
    <source>
        <dbReference type="EMBL" id="KTD47482.1"/>
    </source>
</evidence>
<dbReference type="GO" id="GO:0016746">
    <property type="term" value="F:acyltransferase activity"/>
    <property type="evidence" value="ECO:0007669"/>
    <property type="project" value="InterPro"/>
</dbReference>
<keyword evidence="1" id="KW-1133">Transmembrane helix</keyword>
<gene>
    <name evidence="3" type="ORF">Lqui_2408</name>
</gene>
<dbReference type="RefSeq" id="WP_058508491.1">
    <property type="nucleotide sequence ID" value="NZ_CAAAIK010000025.1"/>
</dbReference>
<feature type="domain" description="Phospholipid/glycerol acyltransferase" evidence="2">
    <location>
        <begin position="86"/>
        <end position="205"/>
    </location>
</feature>
<keyword evidence="1" id="KW-0472">Membrane</keyword>
<dbReference type="STRING" id="45073.Lqui_2408"/>
<evidence type="ECO:0000256" key="1">
    <source>
        <dbReference type="SAM" id="Phobius"/>
    </source>
</evidence>
<dbReference type="AlphaFoldDB" id="A0A0W0XSE3"/>
<sequence>MYTFDSPTGMQNDDSDSGASTYTMLVLFASFSVGMLALAAKYAESNNRLNYESRLARIIAGALVFIINIWHTKAGDITINNNGKDLIAIGPHCTSVEALVVASKMEGNPPQYLATTNFNSIPGIASTLKMFKTIPVEGDKAKASDGRSANFAALERASQALNENGCVVLFPQGNFRLLGKEPPMIYSGAAKLAIEHKIPVKVLGLSGIWCVNNSLLPVWLRDNKVYRALFSLIHMNNIKVTECGTIDFHLRKENEDLSEEEKIRGICAELYSHFRHFEITDKELKVINKEIADKTHLTIWDTKVKVNSLERQLLNSKKELAKLEEPTAAGMSLSS</sequence>
<feature type="transmembrane region" description="Helical" evidence="1">
    <location>
        <begin position="55"/>
        <end position="71"/>
    </location>
</feature>
<dbReference type="Proteomes" id="UP000054618">
    <property type="component" value="Unassembled WGS sequence"/>
</dbReference>
<dbReference type="InterPro" id="IPR002123">
    <property type="entry name" value="Plipid/glycerol_acylTrfase"/>
</dbReference>
<dbReference type="OrthoDB" id="5645212at2"/>
<organism evidence="3 4">
    <name type="scientific">Legionella quinlivanii</name>
    <dbReference type="NCBI Taxonomy" id="45073"/>
    <lineage>
        <taxon>Bacteria</taxon>
        <taxon>Pseudomonadati</taxon>
        <taxon>Pseudomonadota</taxon>
        <taxon>Gammaproteobacteria</taxon>
        <taxon>Legionellales</taxon>
        <taxon>Legionellaceae</taxon>
        <taxon>Legionella</taxon>
    </lineage>
</organism>